<dbReference type="RefSeq" id="WP_093916928.1">
    <property type="nucleotide sequence ID" value="NZ_FPAJ01000004.1"/>
</dbReference>
<evidence type="ECO:0000256" key="1">
    <source>
        <dbReference type="ARBA" id="ARBA00022553"/>
    </source>
</evidence>
<feature type="domain" description="Response regulatory" evidence="3">
    <location>
        <begin position="2"/>
        <end position="121"/>
    </location>
</feature>
<evidence type="ECO:0000313" key="4">
    <source>
        <dbReference type="EMBL" id="SFT01371.1"/>
    </source>
</evidence>
<evidence type="ECO:0000259" key="3">
    <source>
        <dbReference type="PROSITE" id="PS50110"/>
    </source>
</evidence>
<dbReference type="Pfam" id="PF00072">
    <property type="entry name" value="Response_reg"/>
    <property type="match status" value="1"/>
</dbReference>
<dbReference type="InterPro" id="IPR001789">
    <property type="entry name" value="Sig_transdc_resp-reg_receiver"/>
</dbReference>
<dbReference type="SMART" id="SM00448">
    <property type="entry name" value="REC"/>
    <property type="match status" value="1"/>
</dbReference>
<keyword evidence="5" id="KW-1185">Reference proteome</keyword>
<name>A0A1I6UIY2_9RHOB</name>
<dbReference type="InterPro" id="IPR050595">
    <property type="entry name" value="Bact_response_regulator"/>
</dbReference>
<gene>
    <name evidence="4" type="ORF">SAMN04488040_2762</name>
</gene>
<feature type="modified residue" description="4-aspartylphosphate" evidence="2">
    <location>
        <position position="54"/>
    </location>
</feature>
<dbReference type="PROSITE" id="PS50110">
    <property type="entry name" value="RESPONSE_REGULATORY"/>
    <property type="match status" value="1"/>
</dbReference>
<dbReference type="AlphaFoldDB" id="A0A1I6UIY2"/>
<keyword evidence="1 2" id="KW-0597">Phosphoprotein</keyword>
<dbReference type="CDD" id="cd17546">
    <property type="entry name" value="REC_hyHK_CKI1_RcsC-like"/>
    <property type="match status" value="1"/>
</dbReference>
<accession>A0A1I6UIY2</accession>
<dbReference type="EMBL" id="FPAJ01000004">
    <property type="protein sequence ID" value="SFT01371.1"/>
    <property type="molecule type" value="Genomic_DNA"/>
</dbReference>
<sequence>MKILAVDDDEVIRRLMSEILTNIGFRDVTFAASGKEALNILQAAKGPFDCFLLDIEMPGMTGITLVSHIRKMPDYARTPILMVTSMAERAYVDSAFAAGATDYVNKPIDVSEMHARLQLVSELVSERKKAKSERTDGTDGATALADTSERLHIENIDGVIDYLSLENYLLQLSRLSLFGNCAFGVAIKDSKHLFEGLSHYEFHSAVTDVAEALSECLKPHRFFLAHIGGGDFAGITDAGRQFDADEFELAVGQKLREMDLYYSNGRPMVVHISASDPIQLDWRSSRSSVNALLEAVGNAEQKTLSPADALIEIRPPVKPGH</sequence>
<evidence type="ECO:0000256" key="2">
    <source>
        <dbReference type="PROSITE-ProRule" id="PRU00169"/>
    </source>
</evidence>
<dbReference type="Proteomes" id="UP000199239">
    <property type="component" value="Unassembled WGS sequence"/>
</dbReference>
<dbReference type="STRING" id="394264.SAMN04488040_2762"/>
<dbReference type="Gene3D" id="3.40.50.2300">
    <property type="match status" value="1"/>
</dbReference>
<dbReference type="GO" id="GO:0000160">
    <property type="term" value="P:phosphorelay signal transduction system"/>
    <property type="evidence" value="ECO:0007669"/>
    <property type="project" value="InterPro"/>
</dbReference>
<organism evidence="4 5">
    <name type="scientific">Sulfitobacter marinus</name>
    <dbReference type="NCBI Taxonomy" id="394264"/>
    <lineage>
        <taxon>Bacteria</taxon>
        <taxon>Pseudomonadati</taxon>
        <taxon>Pseudomonadota</taxon>
        <taxon>Alphaproteobacteria</taxon>
        <taxon>Rhodobacterales</taxon>
        <taxon>Roseobacteraceae</taxon>
        <taxon>Sulfitobacter</taxon>
    </lineage>
</organism>
<reference evidence="5" key="1">
    <citation type="submission" date="2016-10" db="EMBL/GenBank/DDBJ databases">
        <authorList>
            <person name="Varghese N."/>
            <person name="Submissions S."/>
        </authorList>
    </citation>
    <scope>NUCLEOTIDE SEQUENCE [LARGE SCALE GENOMIC DNA]</scope>
    <source>
        <strain evidence="5">DSM 23422</strain>
    </source>
</reference>
<proteinExistence type="predicted"/>
<dbReference type="PANTHER" id="PTHR44591:SF3">
    <property type="entry name" value="RESPONSE REGULATORY DOMAIN-CONTAINING PROTEIN"/>
    <property type="match status" value="1"/>
</dbReference>
<evidence type="ECO:0000313" key="5">
    <source>
        <dbReference type="Proteomes" id="UP000199239"/>
    </source>
</evidence>
<dbReference type="SUPFAM" id="SSF52172">
    <property type="entry name" value="CheY-like"/>
    <property type="match status" value="1"/>
</dbReference>
<dbReference type="OrthoDB" id="7326651at2"/>
<protein>
    <submittedName>
        <fullName evidence="4">Response regulator receiver domain-containing protein</fullName>
    </submittedName>
</protein>
<dbReference type="InterPro" id="IPR011006">
    <property type="entry name" value="CheY-like_superfamily"/>
</dbReference>
<dbReference type="PANTHER" id="PTHR44591">
    <property type="entry name" value="STRESS RESPONSE REGULATOR PROTEIN 1"/>
    <property type="match status" value="1"/>
</dbReference>